<evidence type="ECO:0000313" key="4">
    <source>
        <dbReference type="Proteomes" id="UP000313359"/>
    </source>
</evidence>
<dbReference type="InterPro" id="IPR018556">
    <property type="entry name" value="SPIN90/Ldb17_LRD"/>
</dbReference>
<dbReference type="Proteomes" id="UP000313359">
    <property type="component" value="Unassembled WGS sequence"/>
</dbReference>
<feature type="compositionally biased region" description="Low complexity" evidence="1">
    <location>
        <begin position="600"/>
        <end position="634"/>
    </location>
</feature>
<sequence length="686" mass="75648">MPAPPMDVFGIVYIIENAQQFWSELEEILHLPPDVTLSKLDSALRGFISFCAAYHEQYLQSPLQLDHACDMLLASELFQFHSERMCELMVGDAQTTTDPHYETILYSVMLAHGRRKASFLRSQKRWQPLLPLLMDHVRLDVDPEVDSGFYGTGPGSSSGSRSIAVPIEAKLRSLSVQLLYEVCRVQKMSLQELRLFDDSFIDYLFDLVEQTRDMQDETFNYSVIKLIVALNEQFMVASLHPNTPQPNPNGFAAQQVDPRMPESSNRVLRVLISRVGSSPTFGENLIFMLNRAERTPEDLCMQLLVLKLLYLLFTTKGMAEFFYTNDLCVLVDVFLREICNIDEENESLRHTYLRVLHPLLTKTQLRNMPYKRPQIVQTLESLIENETIRDVDPTTKRLVTRCMSGDWCVQFRKANPATPTNRKFTIYEEEIRRGDSPGLDAVSNAGAPHSAGPLGPQQAQLGRMDSVRGKHAKASRSAEHLPLAPSGASAPKHRAVSGHHSAHRSSDAHARKDSISRVRQLSGDSSTSLPRVAEASTAVSAKHRYRAGSFNVDATTTSFSALSTNPRSNGETIHILDASSPLTEEPPEIRVLSPTSPGQLTSSPLDRSLSSSASSSTSSLDTIPKPASPSGRRAAPPPPVKTRRKPPAVPSRKGQLSPSGGSPLSAIAASSQPNLPALSAGKASAY</sequence>
<dbReference type="AlphaFoldDB" id="A0A5C2SAB5"/>
<reference evidence="3" key="1">
    <citation type="journal article" date="2018" name="Genome Biol. Evol.">
        <title>Genomics and development of Lentinus tigrinus, a white-rot wood-decaying mushroom with dimorphic fruiting bodies.</title>
        <authorList>
            <person name="Wu B."/>
            <person name="Xu Z."/>
            <person name="Knudson A."/>
            <person name="Carlson A."/>
            <person name="Chen N."/>
            <person name="Kovaka S."/>
            <person name="LaButti K."/>
            <person name="Lipzen A."/>
            <person name="Pennachio C."/>
            <person name="Riley R."/>
            <person name="Schakwitz W."/>
            <person name="Umezawa K."/>
            <person name="Ohm R.A."/>
            <person name="Grigoriev I.V."/>
            <person name="Nagy L.G."/>
            <person name="Gibbons J."/>
            <person name="Hibbett D."/>
        </authorList>
    </citation>
    <scope>NUCLEOTIDE SEQUENCE [LARGE SCALE GENOMIC DNA]</scope>
    <source>
        <strain evidence="3">ALCF2SS1-6</strain>
    </source>
</reference>
<feature type="compositionally biased region" description="Polar residues" evidence="1">
    <location>
        <begin position="517"/>
        <end position="529"/>
    </location>
</feature>
<dbReference type="GO" id="GO:0030479">
    <property type="term" value="C:actin cortical patch"/>
    <property type="evidence" value="ECO:0007669"/>
    <property type="project" value="TreeGrafter"/>
</dbReference>
<accession>A0A5C2SAB5</accession>
<feature type="region of interest" description="Disordered" evidence="1">
    <location>
        <begin position="579"/>
        <end position="686"/>
    </location>
</feature>
<dbReference type="GO" id="GO:0051666">
    <property type="term" value="P:actin cortical patch localization"/>
    <property type="evidence" value="ECO:0007669"/>
    <property type="project" value="TreeGrafter"/>
</dbReference>
<dbReference type="InterPro" id="IPR030125">
    <property type="entry name" value="SPIN90/Ldb17"/>
</dbReference>
<evidence type="ECO:0000313" key="3">
    <source>
        <dbReference type="EMBL" id="RPD60621.1"/>
    </source>
</evidence>
<dbReference type="GO" id="GO:0071933">
    <property type="term" value="F:Arp2/3 complex binding"/>
    <property type="evidence" value="ECO:0007669"/>
    <property type="project" value="TreeGrafter"/>
</dbReference>
<feature type="domain" description="SPIN90/Ldb17 leucine-rich" evidence="2">
    <location>
        <begin position="216"/>
        <end position="375"/>
    </location>
</feature>
<dbReference type="PANTHER" id="PTHR13357">
    <property type="entry name" value="SH3 ADAPTER PROTEIN SPIN90 NCK INTERACTING PROTEIN WITH SH3 DOMAIN"/>
    <property type="match status" value="1"/>
</dbReference>
<feature type="compositionally biased region" description="Basic residues" evidence="1">
    <location>
        <begin position="491"/>
        <end position="503"/>
    </location>
</feature>
<feature type="compositionally biased region" description="Basic and acidic residues" evidence="1">
    <location>
        <begin position="504"/>
        <end position="516"/>
    </location>
</feature>
<dbReference type="Pfam" id="PF09431">
    <property type="entry name" value="SPIN90_LRD"/>
    <property type="match status" value="1"/>
</dbReference>
<name>A0A5C2SAB5_9APHY</name>
<dbReference type="EMBL" id="ML122265">
    <property type="protein sequence ID" value="RPD60621.1"/>
    <property type="molecule type" value="Genomic_DNA"/>
</dbReference>
<feature type="region of interest" description="Disordered" evidence="1">
    <location>
        <begin position="435"/>
        <end position="539"/>
    </location>
</feature>
<gene>
    <name evidence="3" type="ORF">L227DRAFT_586071</name>
</gene>
<protein>
    <recommendedName>
        <fullName evidence="2">SPIN90/Ldb17 leucine-rich domain-containing protein</fullName>
    </recommendedName>
</protein>
<dbReference type="OrthoDB" id="445362at2759"/>
<dbReference type="GO" id="GO:0006897">
    <property type="term" value="P:endocytosis"/>
    <property type="evidence" value="ECO:0007669"/>
    <property type="project" value="TreeGrafter"/>
</dbReference>
<evidence type="ECO:0000256" key="1">
    <source>
        <dbReference type="SAM" id="MobiDB-lite"/>
    </source>
</evidence>
<proteinExistence type="predicted"/>
<organism evidence="3 4">
    <name type="scientific">Lentinus tigrinus ALCF2SS1-6</name>
    <dbReference type="NCBI Taxonomy" id="1328759"/>
    <lineage>
        <taxon>Eukaryota</taxon>
        <taxon>Fungi</taxon>
        <taxon>Dikarya</taxon>
        <taxon>Basidiomycota</taxon>
        <taxon>Agaricomycotina</taxon>
        <taxon>Agaricomycetes</taxon>
        <taxon>Polyporales</taxon>
        <taxon>Polyporaceae</taxon>
        <taxon>Lentinus</taxon>
    </lineage>
</organism>
<dbReference type="GO" id="GO:0000147">
    <property type="term" value="P:actin cortical patch assembly"/>
    <property type="evidence" value="ECO:0007669"/>
    <property type="project" value="TreeGrafter"/>
</dbReference>
<evidence type="ECO:0000259" key="2">
    <source>
        <dbReference type="Pfam" id="PF09431"/>
    </source>
</evidence>
<keyword evidence="4" id="KW-1185">Reference proteome</keyword>
<feature type="compositionally biased region" description="Low complexity" evidence="1">
    <location>
        <begin position="656"/>
        <end position="671"/>
    </location>
</feature>
<dbReference type="PANTHER" id="PTHR13357:SF1">
    <property type="entry name" value="NCK-INTERACTING PROTEIN WITH SH3 DOMAIN"/>
    <property type="match status" value="1"/>
</dbReference>
<dbReference type="STRING" id="1328759.A0A5C2SAB5"/>